<feature type="domain" description="Aldehyde dehydrogenase" evidence="2">
    <location>
        <begin position="3"/>
        <end position="33"/>
    </location>
</feature>
<dbReference type="Proteomes" id="UP000539111">
    <property type="component" value="Unassembled WGS sequence"/>
</dbReference>
<keyword evidence="4" id="KW-1185">Reference proteome</keyword>
<gene>
    <name evidence="3" type="ORF">BJY26_003139</name>
</gene>
<proteinExistence type="predicted"/>
<reference evidence="3 4" key="1">
    <citation type="submission" date="2020-07" db="EMBL/GenBank/DDBJ databases">
        <title>Sequencing the genomes of 1000 actinobacteria strains.</title>
        <authorList>
            <person name="Klenk H.-P."/>
        </authorList>
    </citation>
    <scope>NUCLEOTIDE SEQUENCE [LARGE SCALE GENOMIC DNA]</scope>
    <source>
        <strain evidence="3 4">DSM 26341</strain>
    </source>
</reference>
<dbReference type="InterPro" id="IPR015590">
    <property type="entry name" value="Aldehyde_DH_dom"/>
</dbReference>
<dbReference type="Gene3D" id="3.40.309.10">
    <property type="entry name" value="Aldehyde Dehydrogenase, Chain A, domain 2"/>
    <property type="match status" value="1"/>
</dbReference>
<dbReference type="InterPro" id="IPR016161">
    <property type="entry name" value="Ald_DH/histidinol_DH"/>
</dbReference>
<dbReference type="InterPro" id="IPR016163">
    <property type="entry name" value="Ald_DH_C"/>
</dbReference>
<accession>A0A7Z0D4Q2</accession>
<dbReference type="AlphaFoldDB" id="A0A7Z0D4Q2"/>
<evidence type="ECO:0000313" key="4">
    <source>
        <dbReference type="Proteomes" id="UP000539111"/>
    </source>
</evidence>
<evidence type="ECO:0000256" key="1">
    <source>
        <dbReference type="SAM" id="MobiDB-lite"/>
    </source>
</evidence>
<evidence type="ECO:0000313" key="3">
    <source>
        <dbReference type="EMBL" id="NYI68833.1"/>
    </source>
</evidence>
<organism evidence="3 4">
    <name type="scientific">Spelaeicoccus albus</name>
    <dbReference type="NCBI Taxonomy" id="1280376"/>
    <lineage>
        <taxon>Bacteria</taxon>
        <taxon>Bacillati</taxon>
        <taxon>Actinomycetota</taxon>
        <taxon>Actinomycetes</taxon>
        <taxon>Micrococcales</taxon>
        <taxon>Brevibacteriaceae</taxon>
        <taxon>Spelaeicoccus</taxon>
    </lineage>
</organism>
<comment type="caution">
    <text evidence="3">The sequence shown here is derived from an EMBL/GenBank/DDBJ whole genome shotgun (WGS) entry which is preliminary data.</text>
</comment>
<feature type="region of interest" description="Disordered" evidence="1">
    <location>
        <begin position="37"/>
        <end position="72"/>
    </location>
</feature>
<dbReference type="RefSeq" id="WP_308191207.1">
    <property type="nucleotide sequence ID" value="NZ_JACBZP010000001.1"/>
</dbReference>
<dbReference type="SUPFAM" id="SSF53720">
    <property type="entry name" value="ALDH-like"/>
    <property type="match status" value="1"/>
</dbReference>
<protein>
    <recommendedName>
        <fullName evidence="2">Aldehyde dehydrogenase domain-containing protein</fullName>
    </recommendedName>
</protein>
<name>A0A7Z0D4Q2_9MICO</name>
<sequence>MKFSPVVATDVEHDTPIATDEIFGPIVAVLDVPNTMPFSMHSTTPAMDSPQESAPKASHTQLTSRHASKQGS</sequence>
<dbReference type="EMBL" id="JACBZP010000001">
    <property type="protein sequence ID" value="NYI68833.1"/>
    <property type="molecule type" value="Genomic_DNA"/>
</dbReference>
<dbReference type="Pfam" id="PF00171">
    <property type="entry name" value="Aldedh"/>
    <property type="match status" value="1"/>
</dbReference>
<dbReference type="GO" id="GO:0016620">
    <property type="term" value="F:oxidoreductase activity, acting on the aldehyde or oxo group of donors, NAD or NADP as acceptor"/>
    <property type="evidence" value="ECO:0007669"/>
    <property type="project" value="InterPro"/>
</dbReference>
<evidence type="ECO:0000259" key="2">
    <source>
        <dbReference type="Pfam" id="PF00171"/>
    </source>
</evidence>